<evidence type="ECO:0000313" key="1">
    <source>
        <dbReference type="EMBL" id="TFY52233.1"/>
    </source>
</evidence>
<dbReference type="AlphaFoldDB" id="A0A4Y9XS59"/>
<sequence length="95" mass="10487">MRSRSSGGPGVDPHSIPLAVSMTSFVLSHTRESQGVLPPFVHPSLMARSLVLLFVHRIYFTLVLLEEPTNTFLHLRSPMTGAAAQQSRDERATFV</sequence>
<protein>
    <submittedName>
        <fullName evidence="1">Uncharacterized protein</fullName>
    </submittedName>
</protein>
<dbReference type="EMBL" id="SEOQ01001346">
    <property type="protein sequence ID" value="TFY52233.1"/>
    <property type="molecule type" value="Genomic_DNA"/>
</dbReference>
<reference evidence="1 2" key="1">
    <citation type="submission" date="2019-02" db="EMBL/GenBank/DDBJ databases">
        <title>Genome sequencing of the rare red list fungi Dentipellis fragilis.</title>
        <authorList>
            <person name="Buettner E."/>
            <person name="Kellner H."/>
        </authorList>
    </citation>
    <scope>NUCLEOTIDE SEQUENCE [LARGE SCALE GENOMIC DNA]</scope>
    <source>
        <strain evidence="1 2">DSM 105465</strain>
    </source>
</reference>
<dbReference type="Proteomes" id="UP000298327">
    <property type="component" value="Unassembled WGS sequence"/>
</dbReference>
<name>A0A4Y9XS59_9AGAM</name>
<keyword evidence="2" id="KW-1185">Reference proteome</keyword>
<proteinExistence type="predicted"/>
<evidence type="ECO:0000313" key="2">
    <source>
        <dbReference type="Proteomes" id="UP000298327"/>
    </source>
</evidence>
<gene>
    <name evidence="1" type="ORF">EVG20_g10643</name>
</gene>
<accession>A0A4Y9XS59</accession>
<organism evidence="1 2">
    <name type="scientific">Dentipellis fragilis</name>
    <dbReference type="NCBI Taxonomy" id="205917"/>
    <lineage>
        <taxon>Eukaryota</taxon>
        <taxon>Fungi</taxon>
        <taxon>Dikarya</taxon>
        <taxon>Basidiomycota</taxon>
        <taxon>Agaricomycotina</taxon>
        <taxon>Agaricomycetes</taxon>
        <taxon>Russulales</taxon>
        <taxon>Hericiaceae</taxon>
        <taxon>Dentipellis</taxon>
    </lineage>
</organism>
<comment type="caution">
    <text evidence="1">The sequence shown here is derived from an EMBL/GenBank/DDBJ whole genome shotgun (WGS) entry which is preliminary data.</text>
</comment>